<gene>
    <name evidence="1" type="ORF">ENW11_03255</name>
</gene>
<dbReference type="InterPro" id="IPR021228">
    <property type="entry name" value="BrxD"/>
</dbReference>
<sequence length="410" mass="46652">MSLDLDSGVARRIIETVGTHGVPPEYGFQYFTAGLDPYLSVIEKEYLASFIREGGSAFKMVIGAYGGGKTHFLYCIRDLAWKHNFVVSYVRLSPTESPFHSLDRVYGAIVKGLTIPLSPEELLSGYERGIKSFLRSWFSIRQQDLKSKGFFGDDLHEEFLREIEQIEIVESLSFARAVKGALRCLLEGRSEGFECICQWLNGEPYDRKTHGHYGIFQRIDRTTAFSMIRSLVQWIRQVGYSGLVILLDEAEQTPSLSTRQKGEHLSNLREIIDECGHTGFQGVFILYAVPDENFLEGRTQVYEALRQRLGTVFNTLNPTGVKINLEELPLQGVELLMEIGENLKRIYELAYSCVLDSNISQDMVRRVAEAAYNQRFGDIGYKRLFVQKCIQALHFLREKGQPPSLAELQM</sequence>
<evidence type="ECO:0000313" key="1">
    <source>
        <dbReference type="EMBL" id="HGY38813.1"/>
    </source>
</evidence>
<accession>A0A7V4TWW1</accession>
<reference evidence="1" key="1">
    <citation type="journal article" date="2020" name="mSystems">
        <title>Genome- and Community-Level Interaction Insights into Carbon Utilization and Element Cycling Functions of Hydrothermarchaeota in Hydrothermal Sediment.</title>
        <authorList>
            <person name="Zhou Z."/>
            <person name="Liu Y."/>
            <person name="Xu W."/>
            <person name="Pan J."/>
            <person name="Luo Z.H."/>
            <person name="Li M."/>
        </authorList>
    </citation>
    <scope>NUCLEOTIDE SEQUENCE [LARGE SCALE GENOMIC DNA]</scope>
    <source>
        <strain evidence="1">SpSt-82</strain>
    </source>
</reference>
<organism evidence="1">
    <name type="scientific">Candidatus Caldatribacterium saccharofermentans</name>
    <dbReference type="NCBI Taxonomy" id="1454753"/>
    <lineage>
        <taxon>Bacteria</taxon>
        <taxon>Pseudomonadati</taxon>
        <taxon>Atribacterota</taxon>
        <taxon>Atribacteria</taxon>
        <taxon>Atribacterales</taxon>
        <taxon>Candidatus Caldatribacteriaceae</taxon>
        <taxon>Candidatus Caldatribacterium</taxon>
    </lineage>
</organism>
<protein>
    <recommendedName>
        <fullName evidence="2">ATP-binding protein</fullName>
    </recommendedName>
</protein>
<comment type="caution">
    <text evidence="1">The sequence shown here is derived from an EMBL/GenBank/DDBJ whole genome shotgun (WGS) entry which is preliminary data.</text>
</comment>
<name>A0A7V4TWW1_9BACT</name>
<dbReference type="InterPro" id="IPR027417">
    <property type="entry name" value="P-loop_NTPase"/>
</dbReference>
<evidence type="ECO:0008006" key="2">
    <source>
        <dbReference type="Google" id="ProtNLM"/>
    </source>
</evidence>
<dbReference type="Pfam" id="PF10923">
    <property type="entry name" value="BrxC_BrxD"/>
    <property type="match status" value="1"/>
</dbReference>
<proteinExistence type="predicted"/>
<dbReference type="SUPFAM" id="SSF52540">
    <property type="entry name" value="P-loop containing nucleoside triphosphate hydrolases"/>
    <property type="match status" value="1"/>
</dbReference>
<dbReference type="EMBL" id="DTIY01000021">
    <property type="protein sequence ID" value="HGY38813.1"/>
    <property type="molecule type" value="Genomic_DNA"/>
</dbReference>
<dbReference type="AlphaFoldDB" id="A0A7V4TWW1"/>